<organism evidence="8 9">
    <name type="scientific">Marinobacterium sediminicola</name>
    <dbReference type="NCBI Taxonomy" id="518898"/>
    <lineage>
        <taxon>Bacteria</taxon>
        <taxon>Pseudomonadati</taxon>
        <taxon>Pseudomonadota</taxon>
        <taxon>Gammaproteobacteria</taxon>
        <taxon>Oceanospirillales</taxon>
        <taxon>Oceanospirillaceae</taxon>
        <taxon>Marinobacterium</taxon>
    </lineage>
</organism>
<dbReference type="PANTHER" id="PTHR34597:SF1">
    <property type="entry name" value="HEME_HEMOPEXIN TRANSPORTER PROTEIN HUXB"/>
    <property type="match status" value="1"/>
</dbReference>
<dbReference type="Pfam" id="PF08479">
    <property type="entry name" value="POTRA_2"/>
    <property type="match status" value="1"/>
</dbReference>
<dbReference type="Gene3D" id="2.40.160.50">
    <property type="entry name" value="membrane protein fhac: a member of the omp85/tpsb transporter family"/>
    <property type="match status" value="1"/>
</dbReference>
<keyword evidence="1" id="KW-1134">Transmembrane beta strand</keyword>
<dbReference type="InterPro" id="IPR013686">
    <property type="entry name" value="Polypept-transport_assoc_ShlB"/>
</dbReference>
<feature type="chain" id="PRO_5045581752" evidence="5">
    <location>
        <begin position="29"/>
        <end position="695"/>
    </location>
</feature>
<reference evidence="8 9" key="1">
    <citation type="submission" date="2017-05" db="EMBL/GenBank/DDBJ databases">
        <authorList>
            <person name="Varghese N."/>
            <person name="Submissions S."/>
        </authorList>
    </citation>
    <scope>NUCLEOTIDE SEQUENCE [LARGE SCALE GENOMIC DNA]</scope>
    <source>
        <strain evidence="8 9">CGMCC 1.7287</strain>
    </source>
</reference>
<evidence type="ECO:0000259" key="7">
    <source>
        <dbReference type="Pfam" id="PF08479"/>
    </source>
</evidence>
<keyword evidence="2" id="KW-0812">Transmembrane</keyword>
<evidence type="ECO:0000256" key="4">
    <source>
        <dbReference type="SAM" id="MobiDB-lite"/>
    </source>
</evidence>
<dbReference type="Gene3D" id="3.10.20.310">
    <property type="entry name" value="membrane protein fhac"/>
    <property type="match status" value="1"/>
</dbReference>
<comment type="caution">
    <text evidence="8">The sequence shown here is derived from an EMBL/GenBank/DDBJ whole genome shotgun (WGS) entry which is preliminary data.</text>
</comment>
<keyword evidence="9" id="KW-1185">Reference proteome</keyword>
<evidence type="ECO:0000256" key="3">
    <source>
        <dbReference type="ARBA" id="ARBA00023237"/>
    </source>
</evidence>
<dbReference type="InterPro" id="IPR051544">
    <property type="entry name" value="TPS_OM_transporter"/>
</dbReference>
<evidence type="ECO:0000256" key="5">
    <source>
        <dbReference type="SAM" id="SignalP"/>
    </source>
</evidence>
<keyword evidence="3" id="KW-0998">Cell outer membrane</keyword>
<feature type="domain" description="Polypeptide-transport-associated ShlB-type" evidence="7">
    <location>
        <begin position="185"/>
        <end position="258"/>
    </location>
</feature>
<protein>
    <submittedName>
        <fullName evidence="8">Hemolysin activation/secretion protein</fullName>
    </submittedName>
</protein>
<dbReference type="RefSeq" id="WP_239039889.1">
    <property type="nucleotide sequence ID" value="NZ_BAAAEY010000004.1"/>
</dbReference>
<dbReference type="InterPro" id="IPR005565">
    <property type="entry name" value="Hemolysn_activator_HlyB_C"/>
</dbReference>
<evidence type="ECO:0000313" key="8">
    <source>
        <dbReference type="EMBL" id="SMR78469.1"/>
    </source>
</evidence>
<evidence type="ECO:0000313" key="9">
    <source>
        <dbReference type="Proteomes" id="UP001159257"/>
    </source>
</evidence>
<feature type="signal peptide" evidence="5">
    <location>
        <begin position="1"/>
        <end position="28"/>
    </location>
</feature>
<feature type="region of interest" description="Disordered" evidence="4">
    <location>
        <begin position="664"/>
        <end position="684"/>
    </location>
</feature>
<keyword evidence="1" id="KW-0472">Membrane</keyword>
<accession>A0ABY1S4B2</accession>
<evidence type="ECO:0000259" key="6">
    <source>
        <dbReference type="Pfam" id="PF03865"/>
    </source>
</evidence>
<dbReference type="Pfam" id="PF03865">
    <property type="entry name" value="ShlB"/>
    <property type="match status" value="1"/>
</dbReference>
<keyword evidence="5" id="KW-0732">Signal</keyword>
<evidence type="ECO:0000256" key="2">
    <source>
        <dbReference type="ARBA" id="ARBA00022692"/>
    </source>
</evidence>
<dbReference type="Proteomes" id="UP001159257">
    <property type="component" value="Unassembled WGS sequence"/>
</dbReference>
<feature type="domain" description="Haemolysin activator HlyB C-terminal" evidence="6">
    <location>
        <begin position="329"/>
        <end position="624"/>
    </location>
</feature>
<dbReference type="EMBL" id="FXWV01000024">
    <property type="protein sequence ID" value="SMR78469.1"/>
    <property type="molecule type" value="Genomic_DNA"/>
</dbReference>
<gene>
    <name evidence="8" type="ORF">SAMN04487964_1242</name>
</gene>
<dbReference type="PANTHER" id="PTHR34597">
    <property type="entry name" value="SLR1661 PROTEIN"/>
    <property type="match status" value="1"/>
</dbReference>
<sequence length="695" mass="74671">MSSFRTGIKPLVSLTATVLAAAPMLLLAQGPDSEPQLVSLFAQPDGVNVTNPASDPMRIPDRMKGKVVLRAPAAAPKIDPAIEPPPVDLTQRSFAVDTIPVLDGADVNVDHLAQVMEPWSNKALSFAEFQLAANDLLKFLRENGHPDAVLRFSQMQFMENQQVAVAIEGLKPVTPYQDATPRIQVAGFEINGVTLLTEAEVAEHMAQWSDRELTVEELGEAAESLARLLRDRGYALAQAWLPPQEIRDGIVRVDVLEGIVDEQSGDNGLTVAGNDARLKNDIAAAYLAEAVKPGEPLDVTALEEQVRLLNDLPGVKRVQTDLKPGAQPGTTQVLAQVEDDDLVNVLVTADNHGSTYSGAERLSANINLNSPSGHGEQVFLNVTESSDSSSFKVGGHFPAGRSGLRLGLSYAAMNVDFDLDQGFSVPVNIASDSSATSLFASYPLKRSAQTNMDLYASLDFKNYQNSILYGAVENDRDITSASLGFNGDHIDRFSGQTRWGLTLTQGSVGLEEGSSYQFNDANGPQTEGSFTKLNYSLQRYQALPLDGLFFNAALNGQWASGNLDSAEKFQLGGPDGVRAWPVGEGIGDNGWVANLELRQILAQPDWGRVEAFGFYDVGGITQYADLNPGIVYTGPNSYTLKGYGAGVSLTYGESGNVQLVYAHKAGDNPNPTPEGTDSDGKNDQGRLWLIGKILF</sequence>
<name>A0ABY1S4B2_9GAMM</name>
<evidence type="ECO:0000256" key="1">
    <source>
        <dbReference type="ARBA" id="ARBA00022452"/>
    </source>
</evidence>
<proteinExistence type="predicted"/>